<organism evidence="2">
    <name type="scientific">Trypanosoma brucei</name>
    <dbReference type="NCBI Taxonomy" id="5691"/>
    <lineage>
        <taxon>Eukaryota</taxon>
        <taxon>Discoba</taxon>
        <taxon>Euglenozoa</taxon>
        <taxon>Kinetoplastea</taxon>
        <taxon>Metakinetoplastina</taxon>
        <taxon>Trypanosomatida</taxon>
        <taxon>Trypanosomatidae</taxon>
        <taxon>Trypanosoma</taxon>
    </lineage>
</organism>
<reference evidence="2" key="1">
    <citation type="submission" date="2016-08" db="EMBL/GenBank/DDBJ databases">
        <title>VSG repertoire of Trypanosoma brucei EATRO 1125.</title>
        <authorList>
            <person name="Cross G.A."/>
        </authorList>
    </citation>
    <scope>NUCLEOTIDE SEQUENCE</scope>
    <source>
        <strain evidence="2">EATRO 1125</strain>
    </source>
</reference>
<dbReference type="VEuPathDB" id="TriTrypDB:Tb927.11.18850"/>
<dbReference type="VEuPathDB" id="TriTrypDB:Tb427_000494300"/>
<dbReference type="AlphaFoldDB" id="A0A1J0RCI8"/>
<feature type="region of interest" description="Disordered" evidence="1">
    <location>
        <begin position="60"/>
        <end position="85"/>
    </location>
</feature>
<protein>
    <submittedName>
        <fullName evidence="2">Variant surface glycoprotein 1125.5510</fullName>
    </submittedName>
</protein>
<sequence length="292" mass="31206">MATQVCTLTTPAEIGDNSACAAELANKQDLANAAAEIESEIAIKVTKDLMFGRRGQTLKAEAKGQPATATGAKTNDGHCGTSGSASASASHGLNAVLRFTTATDTNLEDQDIKRQPTSGDGCGEEPADNKLLTVSKDRLAYTVYKARGIKIQSSKQVTKETIASLSKDPQMQRIAAILLAQKAVDKEVDITEANTLAILKQAYGRSEDSLEQNFVKPLSEGSTTIKIWIQEATGPISELSKKKSFAHTLAFFTARIHRRHATAENKQQQLPPGVTDVCKGEAEKEKCNNTTG</sequence>
<evidence type="ECO:0000256" key="1">
    <source>
        <dbReference type="SAM" id="MobiDB-lite"/>
    </source>
</evidence>
<dbReference type="EMBL" id="KX701627">
    <property type="protein sequence ID" value="APD75583.1"/>
    <property type="molecule type" value="Genomic_DNA"/>
</dbReference>
<accession>A0A1J0RCI8</accession>
<feature type="region of interest" description="Disordered" evidence="1">
    <location>
        <begin position="107"/>
        <end position="128"/>
    </location>
</feature>
<evidence type="ECO:0000313" key="2">
    <source>
        <dbReference type="EMBL" id="APD75583.1"/>
    </source>
</evidence>
<name>A0A1J0RCI8_9TRYP</name>
<proteinExistence type="predicted"/>